<dbReference type="SUPFAM" id="SSF56281">
    <property type="entry name" value="Metallo-hydrolase/oxidoreductase"/>
    <property type="match status" value="1"/>
</dbReference>
<dbReference type="InterPro" id="IPR032710">
    <property type="entry name" value="NTF2-like_dom_sf"/>
</dbReference>
<evidence type="ECO:0000313" key="4">
    <source>
        <dbReference type="EMBL" id="GGA85081.1"/>
    </source>
</evidence>
<dbReference type="Gene3D" id="3.60.15.10">
    <property type="entry name" value="Ribonuclease Z/Hydroxyacylglutathione hydrolase-like"/>
    <property type="match status" value="1"/>
</dbReference>
<organism evidence="4 5">
    <name type="scientific">Puia dinghuensis</name>
    <dbReference type="NCBI Taxonomy" id="1792502"/>
    <lineage>
        <taxon>Bacteria</taxon>
        <taxon>Pseudomonadati</taxon>
        <taxon>Bacteroidota</taxon>
        <taxon>Chitinophagia</taxon>
        <taxon>Chitinophagales</taxon>
        <taxon>Chitinophagaceae</taxon>
        <taxon>Puia</taxon>
    </lineage>
</organism>
<keyword evidence="5" id="KW-1185">Reference proteome</keyword>
<dbReference type="AlphaFoldDB" id="A0A8J2U8A6"/>
<dbReference type="EMBL" id="BMJC01000001">
    <property type="protein sequence ID" value="GGA85081.1"/>
    <property type="molecule type" value="Genomic_DNA"/>
</dbReference>
<dbReference type="SUPFAM" id="SSF54427">
    <property type="entry name" value="NTF2-like"/>
    <property type="match status" value="1"/>
</dbReference>
<dbReference type="InterPro" id="IPR050114">
    <property type="entry name" value="UPF0173_UPF0282_UlaG_hydrolase"/>
</dbReference>
<name>A0A8J2U8A6_9BACT</name>
<evidence type="ECO:0000256" key="1">
    <source>
        <dbReference type="ARBA" id="ARBA00022801"/>
    </source>
</evidence>
<dbReference type="PANTHER" id="PTHR43546:SF9">
    <property type="entry name" value="L-ASCORBATE-6-PHOSPHATE LACTONASE ULAG-RELATED"/>
    <property type="match status" value="1"/>
</dbReference>
<dbReference type="Proteomes" id="UP000607559">
    <property type="component" value="Unassembled WGS sequence"/>
</dbReference>
<sequence length="385" mass="42828">MTQPFGADAFAASNGTTIRWLGMAGFLINSRGTTFMIDPLLEGYDMPLLMNFPITPKQVPHVDAIFATHSDNDHYSVETFKDLSSATNEYHSTIYVDSLMKNEGLPSSGHRIGDTFHFGPIYVRLTPADHAWQNAYPGVSKRHFEPGDACGFWFETPDGTIWAPGDSRLMPEQLHLPAPDLILLDYSEDSAWHFGLDGSAKLINAYPNAQVLLGHWGFVDAPDFAPFNGDPARLKRLALNPERIQVLAPGEPFTLKHVGQEKSAALNPAVQKNKYVDSELLHVFETGDLGMLDAIVDPGFVNHTGMGDRKGIDSLKEMVSGFHARLPNVIMEVKRRWADEEYVTDWIRYTAPGSATAIEGMEVTRYVNGKAIEHWFFPNSQVGRH</sequence>
<protein>
    <recommendedName>
        <fullName evidence="6">MBL fold metallo-hydrolase</fullName>
    </recommendedName>
</protein>
<reference evidence="4" key="2">
    <citation type="submission" date="2020-09" db="EMBL/GenBank/DDBJ databases">
        <authorList>
            <person name="Sun Q."/>
            <person name="Zhou Y."/>
        </authorList>
    </citation>
    <scope>NUCLEOTIDE SEQUENCE</scope>
    <source>
        <strain evidence="4">CGMCC 1.15448</strain>
    </source>
</reference>
<dbReference type="Pfam" id="PF12706">
    <property type="entry name" value="Lactamase_B_2"/>
    <property type="match status" value="1"/>
</dbReference>
<evidence type="ECO:0000259" key="3">
    <source>
        <dbReference type="Pfam" id="PF12706"/>
    </source>
</evidence>
<keyword evidence="1" id="KW-0378">Hydrolase</keyword>
<dbReference type="InterPro" id="IPR001279">
    <property type="entry name" value="Metallo-B-lactamas"/>
</dbReference>
<feature type="domain" description="Metallo-beta-lactamase" evidence="3">
    <location>
        <begin position="34"/>
        <end position="216"/>
    </location>
</feature>
<dbReference type="Gene3D" id="3.10.450.50">
    <property type="match status" value="1"/>
</dbReference>
<reference evidence="4" key="1">
    <citation type="journal article" date="2014" name="Int. J. Syst. Evol. Microbiol.">
        <title>Complete genome sequence of Corynebacterium casei LMG S-19264T (=DSM 44701T), isolated from a smear-ripened cheese.</title>
        <authorList>
            <consortium name="US DOE Joint Genome Institute (JGI-PGF)"/>
            <person name="Walter F."/>
            <person name="Albersmeier A."/>
            <person name="Kalinowski J."/>
            <person name="Ruckert C."/>
        </authorList>
    </citation>
    <scope>NUCLEOTIDE SEQUENCE</scope>
    <source>
        <strain evidence="4">CGMCC 1.15448</strain>
    </source>
</reference>
<gene>
    <name evidence="4" type="ORF">GCM10011511_05140</name>
</gene>
<evidence type="ECO:0000259" key="2">
    <source>
        <dbReference type="Pfam" id="PF12680"/>
    </source>
</evidence>
<dbReference type="PANTHER" id="PTHR43546">
    <property type="entry name" value="UPF0173 METAL-DEPENDENT HYDROLASE MJ1163-RELATED"/>
    <property type="match status" value="1"/>
</dbReference>
<dbReference type="InterPro" id="IPR036866">
    <property type="entry name" value="RibonucZ/Hydroxyglut_hydro"/>
</dbReference>
<dbReference type="Pfam" id="PF12680">
    <property type="entry name" value="SnoaL_2"/>
    <property type="match status" value="1"/>
</dbReference>
<accession>A0A8J2U8A6</accession>
<comment type="caution">
    <text evidence="4">The sequence shown here is derived from an EMBL/GenBank/DDBJ whole genome shotgun (WGS) entry which is preliminary data.</text>
</comment>
<dbReference type="GO" id="GO:0016787">
    <property type="term" value="F:hydrolase activity"/>
    <property type="evidence" value="ECO:0007669"/>
    <property type="project" value="UniProtKB-KW"/>
</dbReference>
<dbReference type="InterPro" id="IPR037401">
    <property type="entry name" value="SnoaL-like"/>
</dbReference>
<feature type="domain" description="SnoaL-like" evidence="2">
    <location>
        <begin position="280"/>
        <end position="374"/>
    </location>
</feature>
<evidence type="ECO:0000313" key="5">
    <source>
        <dbReference type="Proteomes" id="UP000607559"/>
    </source>
</evidence>
<proteinExistence type="predicted"/>
<evidence type="ECO:0008006" key="6">
    <source>
        <dbReference type="Google" id="ProtNLM"/>
    </source>
</evidence>